<dbReference type="InterPro" id="IPR025420">
    <property type="entry name" value="DUF4143"/>
</dbReference>
<dbReference type="AlphaFoldDB" id="A0A166CCA8"/>
<dbReference type="PANTHER" id="PTHR42990:SF1">
    <property type="entry name" value="AAA+ ATPASE DOMAIN-CONTAINING PROTEIN"/>
    <property type="match status" value="1"/>
</dbReference>
<gene>
    <name evidence="3" type="ORF">MBORA_09800</name>
</gene>
<dbReference type="Gene3D" id="3.40.50.300">
    <property type="entry name" value="P-loop containing nucleotide triphosphate hydrolases"/>
    <property type="match status" value="1"/>
</dbReference>
<dbReference type="PANTHER" id="PTHR42990">
    <property type="entry name" value="ATPASE"/>
    <property type="match status" value="1"/>
</dbReference>
<dbReference type="STRING" id="66851.MBORA_09800"/>
<dbReference type="OrthoDB" id="358600at2157"/>
<name>A0A166CCA8_METOA</name>
<comment type="caution">
    <text evidence="3">The sequence shown here is derived from an EMBL/GenBank/DDBJ whole genome shotgun (WGS) entry which is preliminary data.</text>
</comment>
<dbReference type="Pfam" id="PF13173">
    <property type="entry name" value="AAA_14"/>
    <property type="match status" value="1"/>
</dbReference>
<accession>A0A166CCA8</accession>
<dbReference type="InterPro" id="IPR041682">
    <property type="entry name" value="AAA_14"/>
</dbReference>
<evidence type="ECO:0000259" key="2">
    <source>
        <dbReference type="Pfam" id="PF13635"/>
    </source>
</evidence>
<reference evidence="4" key="1">
    <citation type="journal article" date="2016" name="Genome Announc.">
        <title>Draft Genome Sequences of Methanobrevibacter curvatus DSM11111, Methanobrevibacter cuticularis DSM11139, Methanobrevibacter filiformis DSM11501, and Methanobrevibacter oralis DSM7256.</title>
        <authorList>
            <person name="Poehlein A."/>
            <person name="Seedorf H."/>
        </authorList>
    </citation>
    <scope>NUCLEOTIDE SEQUENCE [LARGE SCALE GENOMIC DNA]</scope>
    <source>
        <strain evidence="4">DSM 7256 / JCM 30027 / ZR</strain>
    </source>
</reference>
<evidence type="ECO:0000313" key="4">
    <source>
        <dbReference type="Proteomes" id="UP000077428"/>
    </source>
</evidence>
<feature type="domain" description="DUF4143" evidence="2">
    <location>
        <begin position="291"/>
        <end position="434"/>
    </location>
</feature>
<dbReference type="InterPro" id="IPR027417">
    <property type="entry name" value="P-loop_NTPase"/>
</dbReference>
<dbReference type="PATRIC" id="fig|66851.6.peg.1076"/>
<dbReference type="Proteomes" id="UP000077428">
    <property type="component" value="Unassembled WGS sequence"/>
</dbReference>
<sequence length="483" mass="55773">MYEKEEIIEDYIREELYDVPNILNNELSLNGMNFQLRKEFDFIKGHVDEFLEKTTNNRYFALPGLRGVGKTTLLYQTYEYLYKSKNISPNQILFISCENLNDIVDFKIIDVVKQFLSTYHNTTLRRLDKKIFLLIDESQYDRNWALSGKLIFDKTKNIFMIFTGSSALNLEYDANSARRLLKQNITPLNYNQHLKLKYNYNAADISTSLKKLIFRGDAGDAITKEQVINQDLINLENYSTTDWDEYLKYGGFPTALFEDNNNIICKNITDMIKKVISHDMGTISSITSDSQTHANRLVRFLALQKPGDISQEKMGSYLGTSKGNIRNILDILEKTQLIFHCEPHIASAKRSIKSWEYFFATSSIKHILTSSIGNLNSNKKAYLGVLLENLVASTLFYLSHEDGNYFKLYYDPETDGNVDFIIQREFQFPIPIEVGMGKKTKKQISSAIERYGADWGIIISNTTNSIEKEDNIIYLPPRTFSFL</sequence>
<organism evidence="3 4">
    <name type="scientific">Methanobrevibacter oralis</name>
    <dbReference type="NCBI Taxonomy" id="66851"/>
    <lineage>
        <taxon>Archaea</taxon>
        <taxon>Methanobacteriati</taxon>
        <taxon>Methanobacteriota</taxon>
        <taxon>Methanomada group</taxon>
        <taxon>Methanobacteria</taxon>
        <taxon>Methanobacteriales</taxon>
        <taxon>Methanobacteriaceae</taxon>
        <taxon>Methanobrevibacter</taxon>
    </lineage>
</organism>
<dbReference type="RefSeq" id="WP_042693945.1">
    <property type="nucleotide sequence ID" value="NZ_LT985084.1"/>
</dbReference>
<feature type="domain" description="AAA" evidence="1">
    <location>
        <begin position="57"/>
        <end position="191"/>
    </location>
</feature>
<proteinExistence type="predicted"/>
<dbReference type="EMBL" id="LWMU01000059">
    <property type="protein sequence ID" value="KZX13077.1"/>
    <property type="molecule type" value="Genomic_DNA"/>
</dbReference>
<protein>
    <recommendedName>
        <fullName evidence="5">AAA domain-containing protein</fullName>
    </recommendedName>
</protein>
<evidence type="ECO:0000313" key="3">
    <source>
        <dbReference type="EMBL" id="KZX13077.1"/>
    </source>
</evidence>
<keyword evidence="4" id="KW-1185">Reference proteome</keyword>
<evidence type="ECO:0008006" key="5">
    <source>
        <dbReference type="Google" id="ProtNLM"/>
    </source>
</evidence>
<evidence type="ECO:0000259" key="1">
    <source>
        <dbReference type="Pfam" id="PF13173"/>
    </source>
</evidence>
<dbReference type="SUPFAM" id="SSF52540">
    <property type="entry name" value="P-loop containing nucleoside triphosphate hydrolases"/>
    <property type="match status" value="1"/>
</dbReference>
<dbReference type="Pfam" id="PF13635">
    <property type="entry name" value="DUF4143"/>
    <property type="match status" value="1"/>
</dbReference>